<dbReference type="EMBL" id="UYRU01064460">
    <property type="protein sequence ID" value="VDN16044.1"/>
    <property type="molecule type" value="Genomic_DNA"/>
</dbReference>
<reference evidence="1 2" key="1">
    <citation type="submission" date="2018-11" db="EMBL/GenBank/DDBJ databases">
        <authorList>
            <consortium name="Pathogen Informatics"/>
        </authorList>
    </citation>
    <scope>NUCLEOTIDE SEQUENCE [LARGE SCALE GENOMIC DNA]</scope>
</reference>
<accession>A0A3P7LGW2</accession>
<dbReference type="AlphaFoldDB" id="A0A3P7LGW2"/>
<gene>
    <name evidence="1" type="ORF">DILT_LOCUS11875</name>
</gene>
<dbReference type="Proteomes" id="UP000281553">
    <property type="component" value="Unassembled WGS sequence"/>
</dbReference>
<organism evidence="1 2">
    <name type="scientific">Dibothriocephalus latus</name>
    <name type="common">Fish tapeworm</name>
    <name type="synonym">Diphyllobothrium latum</name>
    <dbReference type="NCBI Taxonomy" id="60516"/>
    <lineage>
        <taxon>Eukaryota</taxon>
        <taxon>Metazoa</taxon>
        <taxon>Spiralia</taxon>
        <taxon>Lophotrochozoa</taxon>
        <taxon>Platyhelminthes</taxon>
        <taxon>Cestoda</taxon>
        <taxon>Eucestoda</taxon>
        <taxon>Diphyllobothriidea</taxon>
        <taxon>Diphyllobothriidae</taxon>
        <taxon>Dibothriocephalus</taxon>
    </lineage>
</organism>
<proteinExistence type="predicted"/>
<name>A0A3P7LGW2_DIBLA</name>
<sequence>MPCLSGPQGGESPALDPSSCWVKTVGALTTLSYHPALCIFFNNTAALGLYYEQVPSISDLQVFSGKASSSTSNLRVEPSTTDQGNRDYNRIAGSQLTLGSPIRLCLVLYDMQAGDLSADPPCHLAAQPLQLPAAPFSFRLHPVKPRPDGIPERWVQTERQVVPFEQPSD</sequence>
<keyword evidence="2" id="KW-1185">Reference proteome</keyword>
<evidence type="ECO:0000313" key="1">
    <source>
        <dbReference type="EMBL" id="VDN16044.1"/>
    </source>
</evidence>
<evidence type="ECO:0000313" key="2">
    <source>
        <dbReference type="Proteomes" id="UP000281553"/>
    </source>
</evidence>
<dbReference type="OrthoDB" id="6264205at2759"/>
<protein>
    <submittedName>
        <fullName evidence="1">Uncharacterized protein</fullName>
    </submittedName>
</protein>